<evidence type="ECO:0000259" key="4">
    <source>
        <dbReference type="PROSITE" id="PS50842"/>
    </source>
</evidence>
<accession>A0AAV8RP42</accession>
<dbReference type="AlphaFoldDB" id="A0AAV8RP42"/>
<dbReference type="EMBL" id="JAQQAF010000002">
    <property type="protein sequence ID" value="KAJ8505289.1"/>
    <property type="molecule type" value="Genomic_DNA"/>
</dbReference>
<name>A0AAV8RP42_ENSVE</name>
<evidence type="ECO:0000259" key="5">
    <source>
        <dbReference type="PROSITE" id="PS50843"/>
    </source>
</evidence>
<dbReference type="InterPro" id="IPR007117">
    <property type="entry name" value="Expansin_CBD"/>
</dbReference>
<proteinExistence type="predicted"/>
<evidence type="ECO:0000256" key="2">
    <source>
        <dbReference type="ARBA" id="ARBA00022525"/>
    </source>
</evidence>
<dbReference type="CDD" id="cd22277">
    <property type="entry name" value="DPBB_EXLB_N"/>
    <property type="match status" value="1"/>
</dbReference>
<protein>
    <recommendedName>
        <fullName evidence="8">Expansin-like EG45 domain-containing protein</fullName>
    </recommendedName>
</protein>
<feature type="domain" description="Expansin-like CBD" evidence="5">
    <location>
        <begin position="166"/>
        <end position="250"/>
    </location>
</feature>
<feature type="signal peptide" evidence="3">
    <location>
        <begin position="1"/>
        <end position="24"/>
    </location>
</feature>
<dbReference type="SUPFAM" id="SSF50685">
    <property type="entry name" value="Barwin-like endoglucanases"/>
    <property type="match status" value="1"/>
</dbReference>
<sequence>MALSFHKLPLLLLPLLLCQSVAKGDTCSDCFTQSSAAYYPNSDTEGTETGACEYGTFGATLNSGDVSAASNLYRNGVGCGACYQVRCTNANYCSTDGVTIVITDSGASGNTDFILSQHAFSRMGQNADAGASLLSLGVVGIEYRRVSCSYPNKNITFKIDQISNLYYFAFQIWYQQGNKDITAVQLCETENLTCKLLERSHGAVWVVASPPRGPLSVRMLLSGGDDGDETWVVPPSNIPQNWTAGDIYDSGIQV</sequence>
<organism evidence="6 7">
    <name type="scientific">Ensete ventricosum</name>
    <name type="common">Abyssinian banana</name>
    <name type="synonym">Musa ensete</name>
    <dbReference type="NCBI Taxonomy" id="4639"/>
    <lineage>
        <taxon>Eukaryota</taxon>
        <taxon>Viridiplantae</taxon>
        <taxon>Streptophyta</taxon>
        <taxon>Embryophyta</taxon>
        <taxon>Tracheophyta</taxon>
        <taxon>Spermatophyta</taxon>
        <taxon>Magnoliopsida</taxon>
        <taxon>Liliopsida</taxon>
        <taxon>Zingiberales</taxon>
        <taxon>Musaceae</taxon>
        <taxon>Ensete</taxon>
    </lineage>
</organism>
<dbReference type="Gene3D" id="2.60.40.760">
    <property type="entry name" value="Expansin, cellulose-binding-like domain"/>
    <property type="match status" value="1"/>
</dbReference>
<dbReference type="Gene3D" id="2.40.40.10">
    <property type="entry name" value="RlpA-like domain"/>
    <property type="match status" value="1"/>
</dbReference>
<feature type="chain" id="PRO_5043989787" description="Expansin-like EG45 domain-containing protein" evidence="3">
    <location>
        <begin position="25"/>
        <end position="254"/>
    </location>
</feature>
<dbReference type="Pfam" id="PF01357">
    <property type="entry name" value="Expansin_C"/>
    <property type="match status" value="1"/>
</dbReference>
<evidence type="ECO:0000313" key="6">
    <source>
        <dbReference type="EMBL" id="KAJ8505289.1"/>
    </source>
</evidence>
<dbReference type="InterPro" id="IPR009009">
    <property type="entry name" value="RlpA-like_DPBB"/>
</dbReference>
<feature type="domain" description="Expansin-like EG45" evidence="4">
    <location>
        <begin position="49"/>
        <end position="153"/>
    </location>
</feature>
<dbReference type="PANTHER" id="PTHR31692:SF92">
    <property type="entry name" value="EXPANSIN-LIKE B1"/>
    <property type="match status" value="1"/>
</dbReference>
<dbReference type="PROSITE" id="PS50843">
    <property type="entry name" value="EXPANSIN_CBD"/>
    <property type="match status" value="1"/>
</dbReference>
<comment type="caution">
    <text evidence="6">The sequence shown here is derived from an EMBL/GenBank/DDBJ whole genome shotgun (WGS) entry which is preliminary data.</text>
</comment>
<dbReference type="Pfam" id="PF03330">
    <property type="entry name" value="DPBB_1"/>
    <property type="match status" value="1"/>
</dbReference>
<dbReference type="PANTHER" id="PTHR31692">
    <property type="entry name" value="EXPANSIN-B3"/>
    <property type="match status" value="1"/>
</dbReference>
<dbReference type="SUPFAM" id="SSF49590">
    <property type="entry name" value="PHL pollen allergen"/>
    <property type="match status" value="1"/>
</dbReference>
<reference evidence="6 7" key="1">
    <citation type="submission" date="2022-12" db="EMBL/GenBank/DDBJ databases">
        <title>Chromosome-scale assembly of the Ensete ventricosum genome.</title>
        <authorList>
            <person name="Dussert Y."/>
            <person name="Stocks J."/>
            <person name="Wendawek A."/>
            <person name="Woldeyes F."/>
            <person name="Nichols R.A."/>
            <person name="Borrell J.S."/>
        </authorList>
    </citation>
    <scope>NUCLEOTIDE SEQUENCE [LARGE SCALE GENOMIC DNA]</scope>
    <source>
        <strain evidence="7">cv. Maze</strain>
        <tissue evidence="6">Seeds</tissue>
    </source>
</reference>
<evidence type="ECO:0000313" key="7">
    <source>
        <dbReference type="Proteomes" id="UP001222027"/>
    </source>
</evidence>
<evidence type="ECO:0008006" key="8">
    <source>
        <dbReference type="Google" id="ProtNLM"/>
    </source>
</evidence>
<gene>
    <name evidence="6" type="ORF">OPV22_006175</name>
</gene>
<dbReference type="InterPro" id="IPR036749">
    <property type="entry name" value="Expansin_CBD_sf"/>
</dbReference>
<keyword evidence="3" id="KW-0732">Signal</keyword>
<dbReference type="InterPro" id="IPR007112">
    <property type="entry name" value="Expansin/allergen_DPBB_dom"/>
</dbReference>
<comment type="subcellular location">
    <subcellularLocation>
        <location evidence="1">Secreted</location>
    </subcellularLocation>
</comment>
<keyword evidence="7" id="KW-1185">Reference proteome</keyword>
<evidence type="ECO:0000256" key="1">
    <source>
        <dbReference type="ARBA" id="ARBA00004613"/>
    </source>
</evidence>
<dbReference type="GO" id="GO:0005576">
    <property type="term" value="C:extracellular region"/>
    <property type="evidence" value="ECO:0007669"/>
    <property type="project" value="UniProtKB-SubCell"/>
</dbReference>
<keyword evidence="2" id="KW-0964">Secreted</keyword>
<dbReference type="InterPro" id="IPR036908">
    <property type="entry name" value="RlpA-like_sf"/>
</dbReference>
<dbReference type="Proteomes" id="UP001222027">
    <property type="component" value="Unassembled WGS sequence"/>
</dbReference>
<dbReference type="PROSITE" id="PS50842">
    <property type="entry name" value="EXPANSIN_EG45"/>
    <property type="match status" value="1"/>
</dbReference>
<evidence type="ECO:0000256" key="3">
    <source>
        <dbReference type="SAM" id="SignalP"/>
    </source>
</evidence>